<proteinExistence type="predicted"/>
<dbReference type="Gene3D" id="1.10.246.20">
    <property type="entry name" value="Coactivator CBP, KIX domain"/>
    <property type="match status" value="1"/>
</dbReference>
<feature type="compositionally biased region" description="Low complexity" evidence="3">
    <location>
        <begin position="869"/>
        <end position="880"/>
    </location>
</feature>
<feature type="region of interest" description="Disordered" evidence="3">
    <location>
        <begin position="892"/>
        <end position="950"/>
    </location>
</feature>
<dbReference type="EMBL" id="CM007387">
    <property type="protein sequence ID" value="ONK63795.1"/>
    <property type="molecule type" value="Genomic_DNA"/>
</dbReference>
<evidence type="ECO:0000256" key="1">
    <source>
        <dbReference type="ARBA" id="ARBA00004123"/>
    </source>
</evidence>
<feature type="compositionally biased region" description="Low complexity" evidence="3">
    <location>
        <begin position="705"/>
        <end position="720"/>
    </location>
</feature>
<dbReference type="InterPro" id="IPR036546">
    <property type="entry name" value="MED15_KIX"/>
</dbReference>
<dbReference type="Gramene" id="ONK63795">
    <property type="protein sequence ID" value="ONK63795"/>
    <property type="gene ID" value="A4U43_C07F19020"/>
</dbReference>
<dbReference type="GO" id="GO:0031490">
    <property type="term" value="F:chromatin DNA binding"/>
    <property type="evidence" value="ECO:0007669"/>
    <property type="project" value="InterPro"/>
</dbReference>
<dbReference type="InterPro" id="IPR036529">
    <property type="entry name" value="KIX_dom_sf"/>
</dbReference>
<feature type="region of interest" description="Disordered" evidence="3">
    <location>
        <begin position="260"/>
        <end position="310"/>
    </location>
</feature>
<name>A0A5P1ED33_ASPOF</name>
<gene>
    <name evidence="5" type="ORF">A4U43_C07F19020</name>
</gene>
<keyword evidence="6" id="KW-1185">Reference proteome</keyword>
<feature type="region of interest" description="Disordered" evidence="3">
    <location>
        <begin position="662"/>
        <end position="720"/>
    </location>
</feature>
<comment type="subcellular location">
    <subcellularLocation>
        <location evidence="1">Nucleus</location>
    </subcellularLocation>
</comment>
<dbReference type="Pfam" id="PF16987">
    <property type="entry name" value="KIX_2"/>
    <property type="match status" value="1"/>
</dbReference>
<dbReference type="PANTHER" id="PTHR33137:SF4">
    <property type="entry name" value="MEDIATOR OF RNA POLYMERASE II TRANSCRIPTION SUBUNIT 15A-RELATED"/>
    <property type="match status" value="1"/>
</dbReference>
<evidence type="ECO:0000256" key="3">
    <source>
        <dbReference type="SAM" id="MobiDB-lite"/>
    </source>
</evidence>
<feature type="region of interest" description="Disordered" evidence="3">
    <location>
        <begin position="787"/>
        <end position="808"/>
    </location>
</feature>
<dbReference type="Proteomes" id="UP000243459">
    <property type="component" value="Chromosome 7"/>
</dbReference>
<protein>
    <recommendedName>
        <fullName evidence="4">Mediator complex subunit 15 KIX domain-containing protein</fullName>
    </recommendedName>
</protein>
<organism evidence="5 6">
    <name type="scientific">Asparagus officinalis</name>
    <name type="common">Garden asparagus</name>
    <dbReference type="NCBI Taxonomy" id="4686"/>
    <lineage>
        <taxon>Eukaryota</taxon>
        <taxon>Viridiplantae</taxon>
        <taxon>Streptophyta</taxon>
        <taxon>Embryophyta</taxon>
        <taxon>Tracheophyta</taxon>
        <taxon>Spermatophyta</taxon>
        <taxon>Magnoliopsida</taxon>
        <taxon>Liliopsida</taxon>
        <taxon>Asparagales</taxon>
        <taxon>Asparagaceae</taxon>
        <taxon>Asparagoideae</taxon>
        <taxon>Asparagus</taxon>
    </lineage>
</organism>
<feature type="region of interest" description="Disordered" evidence="3">
    <location>
        <begin position="118"/>
        <end position="169"/>
    </location>
</feature>
<keyword evidence="2" id="KW-0539">Nucleus</keyword>
<dbReference type="GO" id="GO:0003713">
    <property type="term" value="F:transcription coactivator activity"/>
    <property type="evidence" value="ECO:0007669"/>
    <property type="project" value="InterPro"/>
</dbReference>
<reference evidence="6" key="1">
    <citation type="journal article" date="2017" name="Nat. Commun.">
        <title>The asparagus genome sheds light on the origin and evolution of a young Y chromosome.</title>
        <authorList>
            <person name="Harkess A."/>
            <person name="Zhou J."/>
            <person name="Xu C."/>
            <person name="Bowers J.E."/>
            <person name="Van der Hulst R."/>
            <person name="Ayyampalayam S."/>
            <person name="Mercati F."/>
            <person name="Riccardi P."/>
            <person name="McKain M.R."/>
            <person name="Kakrana A."/>
            <person name="Tang H."/>
            <person name="Ray J."/>
            <person name="Groenendijk J."/>
            <person name="Arikit S."/>
            <person name="Mathioni S.M."/>
            <person name="Nakano M."/>
            <person name="Shan H."/>
            <person name="Telgmann-Rauber A."/>
            <person name="Kanno A."/>
            <person name="Yue Z."/>
            <person name="Chen H."/>
            <person name="Li W."/>
            <person name="Chen Y."/>
            <person name="Xu X."/>
            <person name="Zhang Y."/>
            <person name="Luo S."/>
            <person name="Chen H."/>
            <person name="Gao J."/>
            <person name="Mao Z."/>
            <person name="Pires J.C."/>
            <person name="Luo M."/>
            <person name="Kudrna D."/>
            <person name="Wing R.A."/>
            <person name="Meyers B.C."/>
            <person name="Yi K."/>
            <person name="Kong H."/>
            <person name="Lavrijsen P."/>
            <person name="Sunseri F."/>
            <person name="Falavigna A."/>
            <person name="Ye Y."/>
            <person name="Leebens-Mack J.H."/>
            <person name="Chen G."/>
        </authorList>
    </citation>
    <scope>NUCLEOTIDE SEQUENCE [LARGE SCALE GENOMIC DNA]</scope>
    <source>
        <strain evidence="6">cv. DH0086</strain>
    </source>
</reference>
<dbReference type="FunFam" id="1.10.246.20:FF:000003">
    <property type="entry name" value="Mediator of RNA polymerase II transcription subunit 15a"/>
    <property type="match status" value="1"/>
</dbReference>
<feature type="compositionally biased region" description="Low complexity" evidence="3">
    <location>
        <begin position="406"/>
        <end position="438"/>
    </location>
</feature>
<feature type="compositionally biased region" description="Low complexity" evidence="3">
    <location>
        <begin position="744"/>
        <end position="768"/>
    </location>
</feature>
<evidence type="ECO:0000256" key="2">
    <source>
        <dbReference type="ARBA" id="ARBA00023242"/>
    </source>
</evidence>
<feature type="region of interest" description="Disordered" evidence="3">
    <location>
        <begin position="362"/>
        <end position="382"/>
    </location>
</feature>
<evidence type="ECO:0000259" key="4">
    <source>
        <dbReference type="Pfam" id="PF16987"/>
    </source>
</evidence>
<feature type="compositionally biased region" description="Polar residues" evidence="3">
    <location>
        <begin position="1"/>
        <end position="11"/>
    </location>
</feature>
<feature type="compositionally biased region" description="Polar residues" evidence="3">
    <location>
        <begin position="920"/>
        <end position="938"/>
    </location>
</feature>
<dbReference type="PANTHER" id="PTHR33137">
    <property type="entry name" value="MEDIATOR OF RNA POLYMERASE II TRANSCRIPTION SUBUNIT 15A-RELATED"/>
    <property type="match status" value="1"/>
</dbReference>
<evidence type="ECO:0000313" key="6">
    <source>
        <dbReference type="Proteomes" id="UP000243459"/>
    </source>
</evidence>
<feature type="region of interest" description="Disordered" evidence="3">
    <location>
        <begin position="855"/>
        <end position="880"/>
    </location>
</feature>
<dbReference type="AlphaFoldDB" id="A0A5P1ED33"/>
<feature type="compositionally biased region" description="Polar residues" evidence="3">
    <location>
        <begin position="662"/>
        <end position="704"/>
    </location>
</feature>
<feature type="region of interest" description="Disordered" evidence="3">
    <location>
        <begin position="738"/>
        <end position="768"/>
    </location>
</feature>
<feature type="domain" description="Mediator complex subunit 15 KIX" evidence="4">
    <location>
        <begin position="24"/>
        <end position="101"/>
    </location>
</feature>
<feature type="region of interest" description="Disordered" evidence="3">
    <location>
        <begin position="1"/>
        <end position="30"/>
    </location>
</feature>
<feature type="compositionally biased region" description="Low complexity" evidence="3">
    <location>
        <begin position="12"/>
        <end position="25"/>
    </location>
</feature>
<feature type="compositionally biased region" description="Polar residues" evidence="3">
    <location>
        <begin position="855"/>
        <end position="868"/>
    </location>
</feature>
<accession>A0A5P1ED33</accession>
<dbReference type="InterPro" id="IPR044661">
    <property type="entry name" value="MED15a/b/c-like"/>
</dbReference>
<feature type="compositionally biased region" description="Low complexity" evidence="3">
    <location>
        <begin position="271"/>
        <end position="310"/>
    </location>
</feature>
<feature type="region of interest" description="Disordered" evidence="3">
    <location>
        <begin position="401"/>
        <end position="438"/>
    </location>
</feature>
<dbReference type="GO" id="GO:0005634">
    <property type="term" value="C:nucleus"/>
    <property type="evidence" value="ECO:0007669"/>
    <property type="project" value="UniProtKB-SubCell"/>
</dbReference>
<feature type="compositionally biased region" description="Polar residues" evidence="3">
    <location>
        <begin position="145"/>
        <end position="159"/>
    </location>
</feature>
<feature type="region of interest" description="Disordered" evidence="3">
    <location>
        <begin position="208"/>
        <end position="248"/>
    </location>
</feature>
<dbReference type="SUPFAM" id="SSF47040">
    <property type="entry name" value="Kix domain of CBP (creb binding protein)"/>
    <property type="match status" value="1"/>
</dbReference>
<evidence type="ECO:0000313" key="5">
    <source>
        <dbReference type="EMBL" id="ONK63795.1"/>
    </source>
</evidence>
<feature type="compositionally biased region" description="Low complexity" evidence="3">
    <location>
        <begin position="160"/>
        <end position="169"/>
    </location>
</feature>
<feature type="compositionally biased region" description="Polar residues" evidence="3">
    <location>
        <begin position="124"/>
        <end position="133"/>
    </location>
</feature>
<dbReference type="OMA" id="SMQANAN"/>
<feature type="compositionally biased region" description="Polar residues" evidence="3">
    <location>
        <begin position="260"/>
        <end position="270"/>
    </location>
</feature>
<sequence>MEGNWRPTQQEAASMASSMDGSSGDWRSQLQPEARQRIVNKILETLKRHLPINVPEGFNELRKIAIRFEEKIYTAATSQSDYLRKISLKMLSMETKTQQSAPINPSIPNTSAVNQNIADPGSLGIQSQMNNPGQPLAVPNRKSGLPQNLPNSTSAAVQGSSSLPPALPPISGLSQSNITGVNQGSNMQNISVAFFTLAARQSLLPSSQLQSSQPMMQMSSSLQSNQANIQQTQATNSQSAPQPGLQQNQLNQIQSSVPSLIQQNPQSVARQQQAQPSHQQASSLQQQSASMSQQSTLSQQQQMMSQQGNMSNMQQNQLLGQQNSIPDIQQQQRLPVQQNSLLSMQQQQQMMNQQNLALQQQQQQQLGSQNNMSGLQQQQQQLLGPLSSVSNMQPHQRAMIMQKNVQQQQQQQQQTSLMQSQGQQSQHQSSQQQLMSQFQSQPSQLQQQLLLQQQSNSLQREMQQRLQSSGPLLQTQNAMEQKPFIQTQRGLAEVSSSTSMDSTAQTGQTGVIDWQEECYQKVKSMKDQYFSDLTEFHQMIALKLQQREALVPPGKQSEQHEKLKNFRTMLERMLALLQISKNNISVGMKEKLPIYEKQIMSMVASNRAKKTPSQVPGQQQFQHSIVVNAHPIAQQQKQSQNSQLQLPESHANQVQQIMQSSGMSLSTTHQNISNTLQPSSNIDSVQGSSFNSMQPGAISSGQQVTSLQNSMSTSQQNNMSTLSHGAANTLQNNVSTMQPNSSVLQQQHMKQEQQLLHSQQMKQQFQQRHIQQQQMIHQQQRQQLLQQQQPLQQHLHQQQKQQQTPQMPVHQVQQLHSMNELNELKARQGVGMKSGLYDIPAGQRHSYYNQQLKPGASYTVSSPQNVQASSPQISHHSSPQIDQIGLLSSIPKAKGPLQSANSPLVVTPAPSPIPVDSEKPLSSMSAVEQGGHPQSSVAPPQPHSLAVSTPGISASPLLAEVTSQDGNQTNEPATFKTSTTERPVDRLIKVMQSLTPQALNSSVADIGSVVSMIDRIAGSAPGNGSRAAVGEDLVAMTKCRLQARNFMSQDGGAAAKKMKRHTSAMPLNNVSSPGSVNDSFKQLFGFEKSELESTATSRIKRLKPEVNPTLLDEIREINQRLIDTELDVSDDDVDMVAAASEGGEGTVVKCSYTAVALSPDLKAHFASAQTSPIMPLRLLVPVNYPKCSPVPLDSLPVETSKEFEDLSIKARSKFSISLRCLSQPMSLKDMAKTWDACVRKVILEYAQKTGGGSFSSTYGSWESVVTA</sequence>